<dbReference type="PROSITE" id="PS50943">
    <property type="entry name" value="HTH_CROC1"/>
    <property type="match status" value="1"/>
</dbReference>
<dbReference type="PANTHER" id="PTHR43236:SF1">
    <property type="entry name" value="BLL7220 PROTEIN"/>
    <property type="match status" value="1"/>
</dbReference>
<protein>
    <recommendedName>
        <fullName evidence="2">HTH cro/C1-type domain-containing protein</fullName>
    </recommendedName>
</protein>
<dbReference type="InterPro" id="IPR010359">
    <property type="entry name" value="IrrE_HExxH"/>
</dbReference>
<dbReference type="SMART" id="SM00530">
    <property type="entry name" value="HTH_XRE"/>
    <property type="match status" value="1"/>
</dbReference>
<dbReference type="PANTHER" id="PTHR43236">
    <property type="entry name" value="ANTITOXIN HIGA1"/>
    <property type="match status" value="1"/>
</dbReference>
<dbReference type="InterPro" id="IPR052345">
    <property type="entry name" value="Rad_response_metalloprotease"/>
</dbReference>
<dbReference type="Proteomes" id="UP000237104">
    <property type="component" value="Unassembled WGS sequence"/>
</dbReference>
<dbReference type="Gene3D" id="1.10.260.40">
    <property type="entry name" value="lambda repressor-like DNA-binding domains"/>
    <property type="match status" value="1"/>
</dbReference>
<evidence type="ECO:0000259" key="2">
    <source>
        <dbReference type="PROSITE" id="PS50943"/>
    </source>
</evidence>
<feature type="domain" description="HTH cro/C1-type" evidence="2">
    <location>
        <begin position="40"/>
        <end position="94"/>
    </location>
</feature>
<dbReference type="Pfam" id="PF01381">
    <property type="entry name" value="HTH_3"/>
    <property type="match status" value="1"/>
</dbReference>
<dbReference type="GO" id="GO:0003677">
    <property type="term" value="F:DNA binding"/>
    <property type="evidence" value="ECO:0007669"/>
    <property type="project" value="InterPro"/>
</dbReference>
<evidence type="ECO:0000313" key="4">
    <source>
        <dbReference type="Proteomes" id="UP000237104"/>
    </source>
</evidence>
<dbReference type="InterPro" id="IPR010982">
    <property type="entry name" value="Lambda_DNA-bd_dom_sf"/>
</dbReference>
<proteinExistence type="inferred from homology"/>
<name>A0A2S3ZGI4_9MICO</name>
<dbReference type="Pfam" id="PF06114">
    <property type="entry name" value="Peptidase_M78"/>
    <property type="match status" value="1"/>
</dbReference>
<sequence>MSPPGPNGRPVRSEYQWPGIFRSCVMLDGMSTPKARGELLEALRLSRGLTQAQVAAATGVSQAALSKLESGHADADDDRWDQLADYLGVPATAFFDVVGSAAPARIFHRKRKTTSQTAVRKVAAELSLVRLRVEDLLGARRTTLNRHDLEGGFSTPQEVAQLVRSELGLGTEPIENLVGLLEGAGAVVLRWPLEAIQVDAVASWQDDTVPVVLVGEHVPPDRQRFTVAHELGHAVMHDGDASESQEREADAFAGEFLLPAERLGTEWPPSPSLEDLLPLKRRWGVSLPALIRRAYDADILSDDEYRKWNIFLSTTGMHRREPQPTERENPAALAAVIRDALAAGSTVDQLASRAYMYPREFEFTFLQETT</sequence>
<comment type="caution">
    <text evidence="3">The sequence shown here is derived from an EMBL/GenBank/DDBJ whole genome shotgun (WGS) entry which is preliminary data.</text>
</comment>
<dbReference type="EMBL" id="PPXF01000037">
    <property type="protein sequence ID" value="POH66412.1"/>
    <property type="molecule type" value="Genomic_DNA"/>
</dbReference>
<dbReference type="AlphaFoldDB" id="A0A2S3ZGI4"/>
<gene>
    <name evidence="3" type="ORF">C3B59_08280</name>
</gene>
<dbReference type="InterPro" id="IPR001387">
    <property type="entry name" value="Cro/C1-type_HTH"/>
</dbReference>
<dbReference type="SUPFAM" id="SSF47413">
    <property type="entry name" value="lambda repressor-like DNA-binding domains"/>
    <property type="match status" value="1"/>
</dbReference>
<comment type="similarity">
    <text evidence="1">Belongs to the short-chain fatty acyl-CoA assimilation regulator (ScfR) family.</text>
</comment>
<evidence type="ECO:0000256" key="1">
    <source>
        <dbReference type="ARBA" id="ARBA00007227"/>
    </source>
</evidence>
<dbReference type="CDD" id="cd00093">
    <property type="entry name" value="HTH_XRE"/>
    <property type="match status" value="1"/>
</dbReference>
<accession>A0A2S3ZGI4</accession>
<evidence type="ECO:0000313" key="3">
    <source>
        <dbReference type="EMBL" id="POH66412.1"/>
    </source>
</evidence>
<organism evidence="3 4">
    <name type="scientific">Cryobacterium zongtaii</name>
    <dbReference type="NCBI Taxonomy" id="1259217"/>
    <lineage>
        <taxon>Bacteria</taxon>
        <taxon>Bacillati</taxon>
        <taxon>Actinomycetota</taxon>
        <taxon>Actinomycetes</taxon>
        <taxon>Micrococcales</taxon>
        <taxon>Microbacteriaceae</taxon>
        <taxon>Cryobacterium</taxon>
    </lineage>
</organism>
<reference evidence="3 4" key="1">
    <citation type="submission" date="2018-01" db="EMBL/GenBank/DDBJ databases">
        <title>Cryobacterium sp. nov., from glaciers in China.</title>
        <authorList>
            <person name="Liu Q."/>
            <person name="Xin Y.-H."/>
        </authorList>
    </citation>
    <scope>NUCLEOTIDE SEQUENCE [LARGE SCALE GENOMIC DNA]</scope>
    <source>
        <strain evidence="3 4">TMB1-8</strain>
    </source>
</reference>
<dbReference type="Gene3D" id="1.10.10.2910">
    <property type="match status" value="1"/>
</dbReference>